<organism evidence="1 2">
    <name type="scientific">Neisseria bacilliformis ATCC BAA-1200</name>
    <dbReference type="NCBI Taxonomy" id="888742"/>
    <lineage>
        <taxon>Bacteria</taxon>
        <taxon>Pseudomonadati</taxon>
        <taxon>Pseudomonadota</taxon>
        <taxon>Betaproteobacteria</taxon>
        <taxon>Neisseriales</taxon>
        <taxon>Neisseriaceae</taxon>
        <taxon>Neisseria</taxon>
    </lineage>
</organism>
<comment type="caution">
    <text evidence="1">The sequence shown here is derived from an EMBL/GenBank/DDBJ whole genome shotgun (WGS) entry which is preliminary data.</text>
</comment>
<dbReference type="Proteomes" id="UP000004105">
    <property type="component" value="Unassembled WGS sequence"/>
</dbReference>
<sequence length="57" mass="6122">MVWGSGCRRETAFSDGLTLGGAQTAGLYLQRPSESCKTGFNFAETVFSDGLKRCKNA</sequence>
<dbReference type="HOGENOM" id="CLU_2991996_0_0_4"/>
<gene>
    <name evidence="1" type="ORF">HMPREF9123_1741</name>
</gene>
<protein>
    <submittedName>
        <fullName evidence="1">Uncharacterized protein</fullName>
    </submittedName>
</protein>
<keyword evidence="2" id="KW-1185">Reference proteome</keyword>
<name>F2BDD5_9NEIS</name>
<dbReference type="AlphaFoldDB" id="F2BDD5"/>
<evidence type="ECO:0000313" key="1">
    <source>
        <dbReference type="EMBL" id="EGF10531.1"/>
    </source>
</evidence>
<accession>F2BDD5</accession>
<reference evidence="1 2" key="1">
    <citation type="submission" date="2011-02" db="EMBL/GenBank/DDBJ databases">
        <authorList>
            <person name="Muzny D."/>
            <person name="Qin X."/>
            <person name="Deng J."/>
            <person name="Jiang H."/>
            <person name="Liu Y."/>
            <person name="Qu J."/>
            <person name="Song X.-Z."/>
            <person name="Zhang L."/>
            <person name="Thornton R."/>
            <person name="Coyle M."/>
            <person name="Francisco L."/>
            <person name="Jackson L."/>
            <person name="Javaid M."/>
            <person name="Korchina V."/>
            <person name="Kovar C."/>
            <person name="Mata R."/>
            <person name="Mathew T."/>
            <person name="Ngo R."/>
            <person name="Nguyen L."/>
            <person name="Nguyen N."/>
            <person name="Okwuonu G."/>
            <person name="Ongeri F."/>
            <person name="Pham C."/>
            <person name="Simmons D."/>
            <person name="Wilczek-Boney K."/>
            <person name="Hale W."/>
            <person name="Jakkamsetti A."/>
            <person name="Pham P."/>
            <person name="Ruth R."/>
            <person name="San Lucas F."/>
            <person name="Warren J."/>
            <person name="Zhang J."/>
            <person name="Zhao Z."/>
            <person name="Zhou C."/>
            <person name="Zhu D."/>
            <person name="Lee S."/>
            <person name="Bess C."/>
            <person name="Blankenburg K."/>
            <person name="Forbes L."/>
            <person name="Fu Q."/>
            <person name="Gubbala S."/>
            <person name="Hirani K."/>
            <person name="Jayaseelan J.C."/>
            <person name="Lara F."/>
            <person name="Munidasa M."/>
            <person name="Palculict T."/>
            <person name="Patil S."/>
            <person name="Pu L.-L."/>
            <person name="Saada N."/>
            <person name="Tang L."/>
            <person name="Weissenberger G."/>
            <person name="Zhu Y."/>
            <person name="Hemphill L."/>
            <person name="Shang Y."/>
            <person name="Youmans B."/>
            <person name="Ayvaz T."/>
            <person name="Ross M."/>
            <person name="Santibanez J."/>
            <person name="Aqrawi P."/>
            <person name="Gross S."/>
            <person name="Joshi V."/>
            <person name="Fowler G."/>
            <person name="Nazareth L."/>
            <person name="Reid J."/>
            <person name="Worley K."/>
            <person name="Petrosino J."/>
            <person name="Highlander S."/>
            <person name="Gibbs R."/>
        </authorList>
    </citation>
    <scope>NUCLEOTIDE SEQUENCE [LARGE SCALE GENOMIC DNA]</scope>
    <source>
        <strain evidence="1 2">ATCC BAA-1200</strain>
    </source>
</reference>
<dbReference type="EMBL" id="AFAY01000035">
    <property type="protein sequence ID" value="EGF10531.1"/>
    <property type="molecule type" value="Genomic_DNA"/>
</dbReference>
<proteinExistence type="predicted"/>
<evidence type="ECO:0000313" key="2">
    <source>
        <dbReference type="Proteomes" id="UP000004105"/>
    </source>
</evidence>